<dbReference type="OMA" id="IMEFFTM"/>
<dbReference type="Gramene" id="KCW83499">
    <property type="protein sequence ID" value="KCW83499"/>
    <property type="gene ID" value="EUGRSUZ_B00403"/>
</dbReference>
<dbReference type="GO" id="GO:0022857">
    <property type="term" value="F:transmembrane transporter activity"/>
    <property type="evidence" value="ECO:0000318"/>
    <property type="project" value="GO_Central"/>
</dbReference>
<dbReference type="CDD" id="cd17416">
    <property type="entry name" value="MFS_NPF1_2"/>
    <property type="match status" value="1"/>
</dbReference>
<name>A0A059CZ68_EUCGR</name>
<dbReference type="FunCoup" id="A0A059CZ68">
    <property type="interactions" value="1"/>
</dbReference>
<feature type="transmembrane region" description="Helical" evidence="7">
    <location>
        <begin position="402"/>
        <end position="422"/>
    </location>
</feature>
<feature type="transmembrane region" description="Helical" evidence="7">
    <location>
        <begin position="565"/>
        <end position="585"/>
    </location>
</feature>
<comment type="similarity">
    <text evidence="2">Belongs to the major facilitator superfamily. Proton-dependent oligopeptide transporter (POT/PTR) (TC 2.A.17) family.</text>
</comment>
<dbReference type="eggNOG" id="KOG1237">
    <property type="taxonomic scope" value="Eukaryota"/>
</dbReference>
<feature type="transmembrane region" description="Helical" evidence="7">
    <location>
        <begin position="480"/>
        <end position="504"/>
    </location>
</feature>
<feature type="transmembrane region" description="Helical" evidence="7">
    <location>
        <begin position="592"/>
        <end position="613"/>
    </location>
</feature>
<feature type="transmembrane region" description="Helical" evidence="7">
    <location>
        <begin position="516"/>
        <end position="542"/>
    </location>
</feature>
<evidence type="ECO:0000313" key="8">
    <source>
        <dbReference type="EMBL" id="KCW83499.1"/>
    </source>
</evidence>
<dbReference type="InterPro" id="IPR036259">
    <property type="entry name" value="MFS_trans_sf"/>
</dbReference>
<comment type="subcellular location">
    <subcellularLocation>
        <location evidence="1">Membrane</location>
        <topology evidence="1">Multi-pass membrane protein</topology>
    </subcellularLocation>
</comment>
<dbReference type="GO" id="GO:0055085">
    <property type="term" value="P:transmembrane transport"/>
    <property type="evidence" value="ECO:0000318"/>
    <property type="project" value="GO_Central"/>
</dbReference>
<dbReference type="InParanoid" id="A0A059CZ68"/>
<evidence type="ECO:0000256" key="7">
    <source>
        <dbReference type="SAM" id="Phobius"/>
    </source>
</evidence>
<protein>
    <recommendedName>
        <fullName evidence="9">Major facilitator superfamily (MFS) profile domain-containing protein</fullName>
    </recommendedName>
</protein>
<evidence type="ECO:0000256" key="2">
    <source>
        <dbReference type="ARBA" id="ARBA00005982"/>
    </source>
</evidence>
<feature type="transmembrane region" description="Helical" evidence="7">
    <location>
        <begin position="212"/>
        <end position="231"/>
    </location>
</feature>
<feature type="compositionally biased region" description="Basic and acidic residues" evidence="6">
    <location>
        <begin position="1"/>
        <end position="15"/>
    </location>
</feature>
<dbReference type="Pfam" id="PF00854">
    <property type="entry name" value="PTR2"/>
    <property type="match status" value="1"/>
</dbReference>
<feature type="transmembrane region" description="Helical" evidence="7">
    <location>
        <begin position="124"/>
        <end position="143"/>
    </location>
</feature>
<evidence type="ECO:0000256" key="4">
    <source>
        <dbReference type="ARBA" id="ARBA00022989"/>
    </source>
</evidence>
<feature type="transmembrane region" description="Helical" evidence="7">
    <location>
        <begin position="163"/>
        <end position="183"/>
    </location>
</feature>
<keyword evidence="5 7" id="KW-0472">Membrane</keyword>
<keyword evidence="3 7" id="KW-0812">Transmembrane</keyword>
<evidence type="ECO:0008006" key="9">
    <source>
        <dbReference type="Google" id="ProtNLM"/>
    </source>
</evidence>
<gene>
    <name evidence="8" type="ORF">EUGRSUZ_B00403</name>
</gene>
<reference evidence="8" key="1">
    <citation type="submission" date="2013-07" db="EMBL/GenBank/DDBJ databases">
        <title>The genome of Eucalyptus grandis.</title>
        <authorList>
            <person name="Schmutz J."/>
            <person name="Hayes R."/>
            <person name="Myburg A."/>
            <person name="Tuskan G."/>
            <person name="Grattapaglia D."/>
            <person name="Rokhsar D.S."/>
        </authorList>
    </citation>
    <scope>NUCLEOTIDE SEQUENCE</scope>
    <source>
        <tissue evidence="8">Leaf extractions</tissue>
    </source>
</reference>
<dbReference type="SUPFAM" id="SSF103473">
    <property type="entry name" value="MFS general substrate transporter"/>
    <property type="match status" value="1"/>
</dbReference>
<feature type="transmembrane region" description="Helical" evidence="7">
    <location>
        <begin position="237"/>
        <end position="258"/>
    </location>
</feature>
<dbReference type="InterPro" id="IPR000109">
    <property type="entry name" value="POT_fam"/>
</dbReference>
<organism evidence="8">
    <name type="scientific">Eucalyptus grandis</name>
    <name type="common">Flooded gum</name>
    <dbReference type="NCBI Taxonomy" id="71139"/>
    <lineage>
        <taxon>Eukaryota</taxon>
        <taxon>Viridiplantae</taxon>
        <taxon>Streptophyta</taxon>
        <taxon>Embryophyta</taxon>
        <taxon>Tracheophyta</taxon>
        <taxon>Spermatophyta</taxon>
        <taxon>Magnoliopsida</taxon>
        <taxon>eudicotyledons</taxon>
        <taxon>Gunneridae</taxon>
        <taxon>Pentapetalae</taxon>
        <taxon>rosids</taxon>
        <taxon>malvids</taxon>
        <taxon>Myrtales</taxon>
        <taxon>Myrtaceae</taxon>
        <taxon>Myrtoideae</taxon>
        <taxon>Eucalypteae</taxon>
        <taxon>Eucalyptus</taxon>
    </lineage>
</organism>
<dbReference type="PANTHER" id="PTHR11654">
    <property type="entry name" value="OLIGOPEPTIDE TRANSPORTER-RELATED"/>
    <property type="match status" value="1"/>
</dbReference>
<evidence type="ECO:0000256" key="6">
    <source>
        <dbReference type="SAM" id="MobiDB-lite"/>
    </source>
</evidence>
<evidence type="ECO:0000256" key="5">
    <source>
        <dbReference type="ARBA" id="ARBA00023136"/>
    </source>
</evidence>
<dbReference type="AlphaFoldDB" id="A0A059CZ68"/>
<evidence type="ECO:0000256" key="1">
    <source>
        <dbReference type="ARBA" id="ARBA00004141"/>
    </source>
</evidence>
<feature type="transmembrane region" description="Helical" evidence="7">
    <location>
        <begin position="443"/>
        <end position="460"/>
    </location>
</feature>
<proteinExistence type="inferred from homology"/>
<dbReference type="EMBL" id="KK198754">
    <property type="protein sequence ID" value="KCW83499.1"/>
    <property type="molecule type" value="Genomic_DNA"/>
</dbReference>
<dbReference type="GO" id="GO:0005886">
    <property type="term" value="C:plasma membrane"/>
    <property type="evidence" value="ECO:0000318"/>
    <property type="project" value="GO_Central"/>
</dbReference>
<feature type="transmembrane region" description="Helical" evidence="7">
    <location>
        <begin position="355"/>
        <end position="375"/>
    </location>
</feature>
<accession>A0A059CZ68</accession>
<feature type="region of interest" description="Disordered" evidence="6">
    <location>
        <begin position="1"/>
        <end position="48"/>
    </location>
</feature>
<dbReference type="Gene3D" id="1.20.1250.20">
    <property type="entry name" value="MFS general substrate transporter like domains"/>
    <property type="match status" value="1"/>
</dbReference>
<keyword evidence="4 7" id="KW-1133">Transmembrane helix</keyword>
<sequence length="617" mass="68944">MKPFRPDRIEKERKSTSALDNMSSTEDSIHSANSVNEENPSRSAADGKKAGGWKAIKYILGNESFEKLASMSLVSNITMYLRTEYNMGGILLVNVVNIWSGSSNITSLAGAFISDTYLGRFRTLLYGSSASLLGMLTMTLTAGIPRLHPSKCIGKSNCPQPQSWQLCFLFAGLALLAIGAGGIRPCNIAFGADQFDTRTDEGRAQLESFFNWWYFSFTVALLIALTAVIYVQTNVSWVLGFAIPTACLGLSISIFLLGRKTYICKKPQGSIFVDMAKVLVAACWKRRQTLGPDREQPSYDPSPEESDQGVVKLTRTYRFRFLDKAALIIDPNELDSQGMSKNGWRLCSVQQVEQFKCLIGILPVWISGIACFIAMDQQNTFGILQAIQMNKSIGPHFEIPPAWMTLFSMIALSIWIFIYERIYIPHVRRIIKKDKRLTMQQRISTGIIMSILCMLVAGIVERKRRDSALSRGSYESPITVALLLPQFVLSGMVEAFAAVALLEFLTTQMPESMRTVAGAIFFLSLSIASYIGSFLVNMIHIITRKNRNSPWLGGHDLNKNRLENYYYIIAAVGAANFVYFNFFACHYHPKRAVLWPILGPNSLLFSRLLQIMALHTT</sequence>
<evidence type="ECO:0000256" key="3">
    <source>
        <dbReference type="ARBA" id="ARBA00022692"/>
    </source>
</evidence>
<feature type="compositionally biased region" description="Polar residues" evidence="6">
    <location>
        <begin position="16"/>
        <end position="42"/>
    </location>
</feature>